<name>B6WSJ9_9BACT</name>
<comment type="caution">
    <text evidence="3">The sequence shown here is derived from an EMBL/GenBank/DDBJ whole genome shotgun (WGS) entry which is preliminary data.</text>
</comment>
<dbReference type="eggNOG" id="COG2843">
    <property type="taxonomic scope" value="Bacteria"/>
</dbReference>
<dbReference type="HOGENOM" id="CLU_747484_0_0_7"/>
<reference evidence="3 4" key="2">
    <citation type="submission" date="2008-10" db="EMBL/GenBank/DDBJ databases">
        <authorList>
            <person name="Fulton L."/>
            <person name="Clifton S."/>
            <person name="Fulton B."/>
            <person name="Xu J."/>
            <person name="Minx P."/>
            <person name="Pepin K.H."/>
            <person name="Johnson M."/>
            <person name="Bhonagiri V."/>
            <person name="Nash W.E."/>
            <person name="Mardis E.R."/>
            <person name="Wilson R.K."/>
        </authorList>
    </citation>
    <scope>NUCLEOTIDE SEQUENCE [LARGE SCALE GENOMIC DNA]</scope>
    <source>
        <strain evidence="3 4">ATCC 29098</strain>
    </source>
</reference>
<organism evidence="3 4">
    <name type="scientific">Desulfovibrio piger ATCC 29098</name>
    <dbReference type="NCBI Taxonomy" id="411464"/>
    <lineage>
        <taxon>Bacteria</taxon>
        <taxon>Pseudomonadati</taxon>
        <taxon>Thermodesulfobacteriota</taxon>
        <taxon>Desulfovibrionia</taxon>
        <taxon>Desulfovibrionales</taxon>
        <taxon>Desulfovibrionaceae</taxon>
        <taxon>Desulfovibrio</taxon>
    </lineage>
</organism>
<reference evidence="3 4" key="1">
    <citation type="submission" date="2008-10" db="EMBL/GenBank/DDBJ databases">
        <title>Draft genome sequence of Desulvovibrio piger (ATCC 29098).</title>
        <authorList>
            <person name="Sudarsanam P."/>
            <person name="Ley R."/>
            <person name="Guruge J."/>
            <person name="Turnbaugh P.J."/>
            <person name="Mahowald M."/>
            <person name="Liep D."/>
            <person name="Gordon J."/>
        </authorList>
    </citation>
    <scope>NUCLEOTIDE SEQUENCE [LARGE SCALE GENOMIC DNA]</scope>
    <source>
        <strain evidence="3 4">ATCC 29098</strain>
    </source>
</reference>
<protein>
    <submittedName>
        <fullName evidence="3">Bacterial capsule synthesis protein</fullName>
    </submittedName>
</protein>
<dbReference type="SMART" id="SM00854">
    <property type="entry name" value="PGA_cap"/>
    <property type="match status" value="1"/>
</dbReference>
<dbReference type="PANTHER" id="PTHR33393">
    <property type="entry name" value="POLYGLUTAMINE SYNTHESIS ACCESSORY PROTEIN RV0574C-RELATED"/>
    <property type="match status" value="1"/>
</dbReference>
<dbReference type="Pfam" id="PF09587">
    <property type="entry name" value="PGA_cap"/>
    <property type="match status" value="1"/>
</dbReference>
<gene>
    <name evidence="3" type="ORF">DESPIG_00988</name>
</gene>
<evidence type="ECO:0000313" key="4">
    <source>
        <dbReference type="Proteomes" id="UP000003676"/>
    </source>
</evidence>
<sequence>MCSGQEGRTIMVQRMTMAWIQWLGCAGLLLLLSGPVLAAEGMLEILAAGDVLLGGRMLEAPQAGELFGPLTRQRLGQADIFLWNCEIAGLSSVSKQNTFVFHADGLLFPQMAFANGAACTANNHVFDGLEEGAANLLTVLEGARIRHNGLHDRGTFAPLSLLPQRDPPVYLLTGSPMSQIGSGPRIVTLSYPQLLETVRALRAREPEAWIILYSHDGDEGFSEASERQRLWAGWFAAAGADIILFAHSHCYGGFETLEATPRKTFVAWGLGNFLFGGNRGWRSRNDVRLLSIRLDTVTGQKSACWLYGKTKNWQFSLYRMDEGVLRQVQNLGARVAAIIAQPPAEGSGQDAKKADEGFGLKSIFLFWKNL</sequence>
<dbReference type="SUPFAM" id="SSF56300">
    <property type="entry name" value="Metallo-dependent phosphatases"/>
    <property type="match status" value="1"/>
</dbReference>
<accession>B6WSJ9</accession>
<evidence type="ECO:0000313" key="3">
    <source>
        <dbReference type="EMBL" id="EEB34022.1"/>
    </source>
</evidence>
<comment type="similarity">
    <text evidence="1">Belongs to the CapA family.</text>
</comment>
<evidence type="ECO:0000259" key="2">
    <source>
        <dbReference type="SMART" id="SM00854"/>
    </source>
</evidence>
<dbReference type="AlphaFoldDB" id="B6WSJ9"/>
<dbReference type="PANTHER" id="PTHR33393:SF13">
    <property type="entry name" value="PGA BIOSYNTHESIS PROTEIN CAPA"/>
    <property type="match status" value="1"/>
</dbReference>
<feature type="domain" description="Capsule synthesis protein CapA" evidence="2">
    <location>
        <begin position="44"/>
        <end position="277"/>
    </location>
</feature>
<proteinExistence type="inferred from homology"/>
<dbReference type="InterPro" id="IPR052169">
    <property type="entry name" value="CW_Biosynth-Accessory"/>
</dbReference>
<dbReference type="EMBL" id="ABXU01000027">
    <property type="protein sequence ID" value="EEB34022.1"/>
    <property type="molecule type" value="Genomic_DNA"/>
</dbReference>
<evidence type="ECO:0000256" key="1">
    <source>
        <dbReference type="ARBA" id="ARBA00005662"/>
    </source>
</evidence>
<dbReference type="InterPro" id="IPR019079">
    <property type="entry name" value="Capsule_synth_CapA"/>
</dbReference>
<dbReference type="Proteomes" id="UP000003676">
    <property type="component" value="Unassembled WGS sequence"/>
</dbReference>
<dbReference type="InterPro" id="IPR029052">
    <property type="entry name" value="Metallo-depent_PP-like"/>
</dbReference>